<dbReference type="Gene3D" id="3.40.50.10140">
    <property type="entry name" value="Toll/interleukin-1 receptor homology (TIR) domain"/>
    <property type="match status" value="1"/>
</dbReference>
<keyword evidence="1" id="KW-0812">Transmembrane</keyword>
<keyword evidence="1" id="KW-1133">Transmembrane helix</keyword>
<feature type="domain" description="TIR" evidence="2">
    <location>
        <begin position="3"/>
        <end position="65"/>
    </location>
</feature>
<dbReference type="GO" id="GO:0007165">
    <property type="term" value="P:signal transduction"/>
    <property type="evidence" value="ECO:0007669"/>
    <property type="project" value="InterPro"/>
</dbReference>
<reference evidence="3" key="2">
    <citation type="submission" date="2023-02" db="EMBL/GenBank/DDBJ databases">
        <authorList>
            <person name="Swenson N.G."/>
            <person name="Wegrzyn J.L."/>
            <person name="Mcevoy S.L."/>
        </authorList>
    </citation>
    <scope>NUCLEOTIDE SEQUENCE</scope>
    <source>
        <strain evidence="3">91603</strain>
        <tissue evidence="3">Leaf</tissue>
    </source>
</reference>
<dbReference type="InterPro" id="IPR035897">
    <property type="entry name" value="Toll_tir_struct_dom_sf"/>
</dbReference>
<gene>
    <name evidence="3" type="ORF">LWI28_002926</name>
</gene>
<dbReference type="Pfam" id="PF01582">
    <property type="entry name" value="TIR"/>
    <property type="match status" value="1"/>
</dbReference>
<sequence length="229" mass="26534">MRHEERYDYSRVQRWREALTKAANLSGYNLGGFKSEYELLLAIVEDIFNRLNDTSLSSPENTHTVDIREEDSGHEDGEAIQVPKITIERMFVVSNLILEVPSAVFDQLSSVHKPQYILLSMLMSLTTMLICIIELVYKGGEARVGWRWRKKIPWFYYPSPSHDMPFGTVTDFIGLLCSFFQCIFSVSYYVFYLRNINYPIKISIWPLVLAFCLLCSTFSKKSPKKDALL</sequence>
<evidence type="ECO:0000313" key="4">
    <source>
        <dbReference type="Proteomes" id="UP001064489"/>
    </source>
</evidence>
<comment type="caution">
    <text evidence="3">The sequence shown here is derived from an EMBL/GenBank/DDBJ whole genome shotgun (WGS) entry which is preliminary data.</text>
</comment>
<dbReference type="InterPro" id="IPR000157">
    <property type="entry name" value="TIR_dom"/>
</dbReference>
<dbReference type="Proteomes" id="UP001064489">
    <property type="component" value="Chromosome 3"/>
</dbReference>
<accession>A0AAD5J3N2</accession>
<organism evidence="3 4">
    <name type="scientific">Acer negundo</name>
    <name type="common">Box elder</name>
    <dbReference type="NCBI Taxonomy" id="4023"/>
    <lineage>
        <taxon>Eukaryota</taxon>
        <taxon>Viridiplantae</taxon>
        <taxon>Streptophyta</taxon>
        <taxon>Embryophyta</taxon>
        <taxon>Tracheophyta</taxon>
        <taxon>Spermatophyta</taxon>
        <taxon>Magnoliopsida</taxon>
        <taxon>eudicotyledons</taxon>
        <taxon>Gunneridae</taxon>
        <taxon>Pentapetalae</taxon>
        <taxon>rosids</taxon>
        <taxon>malvids</taxon>
        <taxon>Sapindales</taxon>
        <taxon>Sapindaceae</taxon>
        <taxon>Hippocastanoideae</taxon>
        <taxon>Acereae</taxon>
        <taxon>Acer</taxon>
    </lineage>
</organism>
<evidence type="ECO:0000313" key="3">
    <source>
        <dbReference type="EMBL" id="KAI9184963.1"/>
    </source>
</evidence>
<name>A0AAD5J3N2_ACENE</name>
<keyword evidence="1" id="KW-0472">Membrane</keyword>
<feature type="transmembrane region" description="Helical" evidence="1">
    <location>
        <begin position="198"/>
        <end position="219"/>
    </location>
</feature>
<protein>
    <recommendedName>
        <fullName evidence="2">TIR domain-containing protein</fullName>
    </recommendedName>
</protein>
<evidence type="ECO:0000256" key="1">
    <source>
        <dbReference type="SAM" id="Phobius"/>
    </source>
</evidence>
<keyword evidence="4" id="KW-1185">Reference proteome</keyword>
<evidence type="ECO:0000259" key="2">
    <source>
        <dbReference type="Pfam" id="PF01582"/>
    </source>
</evidence>
<dbReference type="PANTHER" id="PTHR48473:SF1">
    <property type="entry name" value="TIR DOMAIN-CONTAINING PROTEIN"/>
    <property type="match status" value="1"/>
</dbReference>
<feature type="transmembrane region" description="Helical" evidence="1">
    <location>
        <begin position="116"/>
        <end position="137"/>
    </location>
</feature>
<feature type="transmembrane region" description="Helical" evidence="1">
    <location>
        <begin position="172"/>
        <end position="191"/>
    </location>
</feature>
<dbReference type="AlphaFoldDB" id="A0AAD5J3N2"/>
<proteinExistence type="predicted"/>
<reference evidence="3" key="1">
    <citation type="journal article" date="2022" name="Plant J.">
        <title>Strategies of tolerance reflected in two North American maple genomes.</title>
        <authorList>
            <person name="McEvoy S.L."/>
            <person name="Sezen U.U."/>
            <person name="Trouern-Trend A."/>
            <person name="McMahon S.M."/>
            <person name="Schaberg P.G."/>
            <person name="Yang J."/>
            <person name="Wegrzyn J.L."/>
            <person name="Swenson N.G."/>
        </authorList>
    </citation>
    <scope>NUCLEOTIDE SEQUENCE</scope>
    <source>
        <strain evidence="3">91603</strain>
    </source>
</reference>
<dbReference type="PANTHER" id="PTHR48473">
    <property type="entry name" value="TIR DOMAIN-CONTAINING PROTEIN"/>
    <property type="match status" value="1"/>
</dbReference>
<dbReference type="EMBL" id="JAJSOW010000100">
    <property type="protein sequence ID" value="KAI9184963.1"/>
    <property type="molecule type" value="Genomic_DNA"/>
</dbReference>